<dbReference type="PIRSF" id="PIRSF002741">
    <property type="entry name" value="MppA"/>
    <property type="match status" value="1"/>
</dbReference>
<evidence type="ECO:0000256" key="4">
    <source>
        <dbReference type="ARBA" id="ARBA00022729"/>
    </source>
</evidence>
<dbReference type="AlphaFoldDB" id="A0A2S0MTH4"/>
<accession>A0A2S0MTH4</accession>
<name>A0A2S0MTH4_9RHOB</name>
<evidence type="ECO:0000259" key="5">
    <source>
        <dbReference type="Pfam" id="PF00496"/>
    </source>
</evidence>
<dbReference type="InterPro" id="IPR039424">
    <property type="entry name" value="SBP_5"/>
</dbReference>
<comment type="subcellular location">
    <subcellularLocation>
        <location evidence="1">Periplasm</location>
    </subcellularLocation>
</comment>
<dbReference type="EMBL" id="CP027665">
    <property type="protein sequence ID" value="AVO39172.1"/>
    <property type="molecule type" value="Genomic_DNA"/>
</dbReference>
<dbReference type="KEGG" id="thas:C6Y53_16600"/>
<evidence type="ECO:0000256" key="2">
    <source>
        <dbReference type="ARBA" id="ARBA00005695"/>
    </source>
</evidence>
<dbReference type="Gene3D" id="3.40.190.10">
    <property type="entry name" value="Periplasmic binding protein-like II"/>
    <property type="match status" value="1"/>
</dbReference>
<evidence type="ECO:0000256" key="1">
    <source>
        <dbReference type="ARBA" id="ARBA00004418"/>
    </source>
</evidence>
<dbReference type="GO" id="GO:0015833">
    <property type="term" value="P:peptide transport"/>
    <property type="evidence" value="ECO:0007669"/>
    <property type="project" value="TreeGrafter"/>
</dbReference>
<dbReference type="InterPro" id="IPR006311">
    <property type="entry name" value="TAT_signal"/>
</dbReference>
<dbReference type="GO" id="GO:0030288">
    <property type="term" value="C:outer membrane-bounded periplasmic space"/>
    <property type="evidence" value="ECO:0007669"/>
    <property type="project" value="UniProtKB-ARBA"/>
</dbReference>
<dbReference type="InterPro" id="IPR000914">
    <property type="entry name" value="SBP_5_dom"/>
</dbReference>
<evidence type="ECO:0000313" key="7">
    <source>
        <dbReference type="Proteomes" id="UP000237655"/>
    </source>
</evidence>
<evidence type="ECO:0000256" key="3">
    <source>
        <dbReference type="ARBA" id="ARBA00022448"/>
    </source>
</evidence>
<dbReference type="PANTHER" id="PTHR30290:SF9">
    <property type="entry name" value="OLIGOPEPTIDE-BINDING PROTEIN APPA"/>
    <property type="match status" value="1"/>
</dbReference>
<dbReference type="CDD" id="cd08503">
    <property type="entry name" value="PBP2_NikA_DppA_OppA_like_17"/>
    <property type="match status" value="1"/>
</dbReference>
<dbReference type="Pfam" id="PF00496">
    <property type="entry name" value="SBP_bac_5"/>
    <property type="match status" value="1"/>
</dbReference>
<dbReference type="SUPFAM" id="SSF53850">
    <property type="entry name" value="Periplasmic binding protein-like II"/>
    <property type="match status" value="1"/>
</dbReference>
<comment type="similarity">
    <text evidence="2">Belongs to the bacterial solute-binding protein 5 family.</text>
</comment>
<keyword evidence="4" id="KW-0732">Signal</keyword>
<dbReference type="Gene3D" id="3.10.105.10">
    <property type="entry name" value="Dipeptide-binding Protein, Domain 3"/>
    <property type="match status" value="1"/>
</dbReference>
<reference evidence="7" key="1">
    <citation type="submission" date="2018-03" db="EMBL/GenBank/DDBJ databases">
        <title>Genomic analysis of the strain SH-1 isolated from shrimp intestine.</title>
        <authorList>
            <person name="Kim Y.-S."/>
            <person name="Kim S.-E."/>
            <person name="Kim K.-H."/>
        </authorList>
    </citation>
    <scope>NUCLEOTIDE SEQUENCE [LARGE SCALE GENOMIC DNA]</scope>
    <source>
        <strain evidence="7">SH-1</strain>
    </source>
</reference>
<dbReference type="PROSITE" id="PS51318">
    <property type="entry name" value="TAT"/>
    <property type="match status" value="1"/>
</dbReference>
<evidence type="ECO:0000313" key="6">
    <source>
        <dbReference type="EMBL" id="AVO39172.1"/>
    </source>
</evidence>
<dbReference type="PANTHER" id="PTHR30290">
    <property type="entry name" value="PERIPLASMIC BINDING COMPONENT OF ABC TRANSPORTER"/>
    <property type="match status" value="1"/>
</dbReference>
<proteinExistence type="inferred from homology"/>
<dbReference type="GO" id="GO:0043190">
    <property type="term" value="C:ATP-binding cassette (ABC) transporter complex"/>
    <property type="evidence" value="ECO:0007669"/>
    <property type="project" value="InterPro"/>
</dbReference>
<feature type="domain" description="Solute-binding protein family 5" evidence="5">
    <location>
        <begin position="108"/>
        <end position="473"/>
    </location>
</feature>
<dbReference type="Proteomes" id="UP000237655">
    <property type="component" value="Chromosome"/>
</dbReference>
<keyword evidence="7" id="KW-1185">Reference proteome</keyword>
<dbReference type="InterPro" id="IPR030678">
    <property type="entry name" value="Peptide/Ni-bd"/>
</dbReference>
<organism evidence="6 7">
    <name type="scientific">Pukyongiella litopenaei</name>
    <dbReference type="NCBI Taxonomy" id="2605946"/>
    <lineage>
        <taxon>Bacteria</taxon>
        <taxon>Pseudomonadati</taxon>
        <taxon>Pseudomonadota</taxon>
        <taxon>Alphaproteobacteria</taxon>
        <taxon>Rhodobacterales</taxon>
        <taxon>Paracoccaceae</taxon>
        <taxon>Pukyongiella</taxon>
    </lineage>
</organism>
<sequence length="555" mass="61209">MTSQTINGKPIHWAAEMHVRDYHDGKLSRREFLTRATALGVTAPAAYGLVGLAQPASAQATPVQGGTLRIQQSVKGMKDPRAYDWSEIGNQSRGFLEYLVQYNADGTFVPMLLESWEVNDDATQYTLKVRPGVKWNNGDDFTAEDVARNISGWCDKSIADNSMASRMAAISDTEAGKVREGAVEVVDDHTVVMHLSEPDISVIANMSDYPAAITHSSYAGGDPFENGVGTGPFKPVSIEVGINCVLERNADHNWWGTEVYGGPYVDRIEFIDYGTDPAAWVASAESDEVDLLYETVGDFIDVMDAIGWTKSEAVTAATLVFRGNQLAEVDGVKPYADAKVRRALAMAVDNSVLLELGYSGRGRVAENHHVCPIHPAYADIGPAPFDPDQAKALMDEAGMAEFEHELITVDDDWQRNTGDALAAQLRDAGINVKRTVLPGNTFWNKWTEYPFSATQWNHRPLDVQILTLAYRSGEAWNEAAFSNPDYDQLINEANAIADADQRREVIGKIEQLLRDEGVIIQPYWRSLYNHSNGKLVNAEKHPAHELHLYKMGFAS</sequence>
<dbReference type="RefSeq" id="WP_106473482.1">
    <property type="nucleotide sequence ID" value="NZ_CP027665.1"/>
</dbReference>
<keyword evidence="3" id="KW-0813">Transport</keyword>
<protein>
    <submittedName>
        <fullName evidence="6">ABC transporter substrate-binding protein</fullName>
    </submittedName>
</protein>
<dbReference type="GO" id="GO:1904680">
    <property type="term" value="F:peptide transmembrane transporter activity"/>
    <property type="evidence" value="ECO:0007669"/>
    <property type="project" value="TreeGrafter"/>
</dbReference>
<gene>
    <name evidence="6" type="ORF">C6Y53_16600</name>
</gene>